<protein>
    <recommendedName>
        <fullName evidence="1">UGSC-like domain-containing protein</fullName>
    </recommendedName>
</protein>
<proteinExistence type="predicted"/>
<comment type="caution">
    <text evidence="2">The sequence shown here is derived from an EMBL/GenBank/DDBJ whole genome shotgun (WGS) entry which is preliminary data.</text>
</comment>
<evidence type="ECO:0000259" key="1">
    <source>
        <dbReference type="Pfam" id="PF24696"/>
    </source>
</evidence>
<sequence>MSISVLDPTSEEIVATSQTTARLTSLEGRKIGLLDNGKIRVHELLNFIETILRDEHGVAEVMRFKKPDASRPVPSEVLAEMKACDAIISAVGD</sequence>
<dbReference type="AlphaFoldDB" id="W4LN85"/>
<keyword evidence="3" id="KW-1185">Reference proteome</keyword>
<organism evidence="2 3">
    <name type="scientific">Candidatus Entotheonella gemina</name>
    <dbReference type="NCBI Taxonomy" id="1429439"/>
    <lineage>
        <taxon>Bacteria</taxon>
        <taxon>Pseudomonadati</taxon>
        <taxon>Nitrospinota/Tectimicrobiota group</taxon>
        <taxon>Candidatus Tectimicrobiota</taxon>
        <taxon>Candidatus Entotheonellia</taxon>
        <taxon>Candidatus Entotheonellales</taxon>
        <taxon>Candidatus Entotheonellaceae</taxon>
        <taxon>Candidatus Entotheonella</taxon>
    </lineage>
</organism>
<gene>
    <name evidence="2" type="ORF">ETSY2_40900</name>
</gene>
<dbReference type="InterPro" id="IPR057767">
    <property type="entry name" value="UGSC-like_dom"/>
</dbReference>
<evidence type="ECO:0000313" key="2">
    <source>
        <dbReference type="EMBL" id="ETW99437.1"/>
    </source>
</evidence>
<evidence type="ECO:0000313" key="3">
    <source>
        <dbReference type="Proteomes" id="UP000019140"/>
    </source>
</evidence>
<accession>W4LN85</accession>
<feature type="domain" description="UGSC-like" evidence="1">
    <location>
        <begin position="5"/>
        <end position="93"/>
    </location>
</feature>
<dbReference type="Pfam" id="PF24696">
    <property type="entry name" value="UGSC"/>
    <property type="match status" value="1"/>
</dbReference>
<dbReference type="Proteomes" id="UP000019140">
    <property type="component" value="Unassembled WGS sequence"/>
</dbReference>
<dbReference type="EMBL" id="AZHX01001837">
    <property type="protein sequence ID" value="ETW99437.1"/>
    <property type="molecule type" value="Genomic_DNA"/>
</dbReference>
<reference evidence="2 3" key="1">
    <citation type="journal article" date="2014" name="Nature">
        <title>An environmental bacterial taxon with a large and distinct metabolic repertoire.</title>
        <authorList>
            <person name="Wilson M.C."/>
            <person name="Mori T."/>
            <person name="Ruckert C."/>
            <person name="Uria A.R."/>
            <person name="Helf M.J."/>
            <person name="Takada K."/>
            <person name="Gernert C."/>
            <person name="Steffens U.A."/>
            <person name="Heycke N."/>
            <person name="Schmitt S."/>
            <person name="Rinke C."/>
            <person name="Helfrich E.J."/>
            <person name="Brachmann A.O."/>
            <person name="Gurgui C."/>
            <person name="Wakimoto T."/>
            <person name="Kracht M."/>
            <person name="Crusemann M."/>
            <person name="Hentschel U."/>
            <person name="Abe I."/>
            <person name="Matsunaga S."/>
            <person name="Kalinowski J."/>
            <person name="Takeyama H."/>
            <person name="Piel J."/>
        </authorList>
    </citation>
    <scope>NUCLEOTIDE SEQUENCE [LARGE SCALE GENOMIC DNA]</scope>
    <source>
        <strain evidence="3">TSY2</strain>
    </source>
</reference>
<name>W4LN85_9BACT</name>
<dbReference type="HOGENOM" id="CLU_179842_0_0_7"/>